<keyword evidence="2" id="KW-1185">Reference proteome</keyword>
<dbReference type="AlphaFoldDB" id="A0AAN9NVL5"/>
<accession>A0AAN9NVL5</accession>
<proteinExistence type="predicted"/>
<sequence>MGGTFVTKEVLLHESKVRKKKVCGCPARMLGIAITHHTLKLDKPLLPVSCLKDTESDNPVLGRDDFLYAPDTFIRVGAQPGVIAGMGKNPPLMVRGGDRRKRKLQALLDGINQSQSSLFPDYRHLNPTSQNQIRQLRLVVFDHSSSSPRRLLASIQRLFLLYSDGPATSAHYRTGLTPMSRSAGS</sequence>
<comment type="caution">
    <text evidence="1">The sequence shown here is derived from an EMBL/GenBank/DDBJ whole genome shotgun (WGS) entry which is preliminary data.</text>
</comment>
<dbReference type="EMBL" id="JAYMYR010000002">
    <property type="protein sequence ID" value="KAK7377782.1"/>
    <property type="molecule type" value="Genomic_DNA"/>
</dbReference>
<reference evidence="1 2" key="1">
    <citation type="submission" date="2024-01" db="EMBL/GenBank/DDBJ databases">
        <title>The genomes of 5 underutilized Papilionoideae crops provide insights into root nodulation and disease resistanc.</title>
        <authorList>
            <person name="Jiang F."/>
        </authorList>
    </citation>
    <scope>NUCLEOTIDE SEQUENCE [LARGE SCALE GENOMIC DNA]</scope>
    <source>
        <strain evidence="1">JINMINGXINNONG_FW02</strain>
        <tissue evidence="1">Leaves</tissue>
    </source>
</reference>
<evidence type="ECO:0000313" key="1">
    <source>
        <dbReference type="EMBL" id="KAK7377782.1"/>
    </source>
</evidence>
<evidence type="ECO:0000313" key="2">
    <source>
        <dbReference type="Proteomes" id="UP001374584"/>
    </source>
</evidence>
<protein>
    <submittedName>
        <fullName evidence="1">Uncharacterized protein</fullName>
    </submittedName>
</protein>
<name>A0AAN9NVL5_PHACN</name>
<gene>
    <name evidence="1" type="ORF">VNO80_03214</name>
</gene>
<dbReference type="Proteomes" id="UP001374584">
    <property type="component" value="Unassembled WGS sequence"/>
</dbReference>
<organism evidence="1 2">
    <name type="scientific">Phaseolus coccineus</name>
    <name type="common">Scarlet runner bean</name>
    <name type="synonym">Phaseolus multiflorus</name>
    <dbReference type="NCBI Taxonomy" id="3886"/>
    <lineage>
        <taxon>Eukaryota</taxon>
        <taxon>Viridiplantae</taxon>
        <taxon>Streptophyta</taxon>
        <taxon>Embryophyta</taxon>
        <taxon>Tracheophyta</taxon>
        <taxon>Spermatophyta</taxon>
        <taxon>Magnoliopsida</taxon>
        <taxon>eudicotyledons</taxon>
        <taxon>Gunneridae</taxon>
        <taxon>Pentapetalae</taxon>
        <taxon>rosids</taxon>
        <taxon>fabids</taxon>
        <taxon>Fabales</taxon>
        <taxon>Fabaceae</taxon>
        <taxon>Papilionoideae</taxon>
        <taxon>50 kb inversion clade</taxon>
        <taxon>NPAAA clade</taxon>
        <taxon>indigoferoid/millettioid clade</taxon>
        <taxon>Phaseoleae</taxon>
        <taxon>Phaseolus</taxon>
    </lineage>
</organism>